<name>A0AAN8MVS8_9PEZI</name>
<protein>
    <submittedName>
        <fullName evidence="2">Uncharacterized protein</fullName>
    </submittedName>
</protein>
<feature type="region of interest" description="Disordered" evidence="1">
    <location>
        <begin position="80"/>
        <end position="265"/>
    </location>
</feature>
<feature type="compositionally biased region" description="Polar residues" evidence="1">
    <location>
        <begin position="356"/>
        <end position="367"/>
    </location>
</feature>
<sequence>MSFSTFGSPGQQQDLEEEDRIFRELAESYAPIQYHELGDFPNLPLPPLPLGPHPNDRATYLNGSVPGQNFNRFGGSIGYESHFTGPREPEEVIITRVVPLPPQPPSPTIQSAPSPKAHPQPSSPAQPSSPTQPSSSICSSPSIQSNSSPTPQRSPLVNVEQKEKVYPRGPPWVRGKTWDPVEIPPGSYDSPEIMAQPPSKAAAAAAPARRNYGLRSGTRQKPAEKEGPFNDSDWEEEMGTGRKGRVQAGTPPRSKPLRGSGGPTAYTMEEKNFLIWAVGCPPDSPTLKFTATRAGVECPDWAQISQALGRWMAEKHPEIDVPFRKPETLREQWSRPEKVAPGQPKRTVRVKESWEALTNPSVLNSRAQPWEDTQDLQDDRGRMDEWFNQGG</sequence>
<feature type="region of interest" description="Disordered" evidence="1">
    <location>
        <begin position="45"/>
        <end position="64"/>
    </location>
</feature>
<dbReference type="EMBL" id="JAVHNR010000006">
    <property type="protein sequence ID" value="KAK6339886.1"/>
    <property type="molecule type" value="Genomic_DNA"/>
</dbReference>
<feature type="compositionally biased region" description="Low complexity" evidence="1">
    <location>
        <begin position="195"/>
        <end position="208"/>
    </location>
</feature>
<comment type="caution">
    <text evidence="2">The sequence shown here is derived from an EMBL/GenBank/DDBJ whole genome shotgun (WGS) entry which is preliminary data.</text>
</comment>
<feature type="compositionally biased region" description="Low complexity" evidence="1">
    <location>
        <begin position="125"/>
        <end position="151"/>
    </location>
</feature>
<dbReference type="Proteomes" id="UP001313282">
    <property type="component" value="Unassembled WGS sequence"/>
</dbReference>
<dbReference type="AlphaFoldDB" id="A0AAN8MVS8"/>
<feature type="compositionally biased region" description="Basic and acidic residues" evidence="1">
    <location>
        <begin position="322"/>
        <end position="338"/>
    </location>
</feature>
<gene>
    <name evidence="2" type="ORF">TWF718_009275</name>
</gene>
<evidence type="ECO:0000313" key="2">
    <source>
        <dbReference type="EMBL" id="KAK6339886.1"/>
    </source>
</evidence>
<evidence type="ECO:0000313" key="3">
    <source>
        <dbReference type="Proteomes" id="UP001313282"/>
    </source>
</evidence>
<accession>A0AAN8MVS8</accession>
<keyword evidence="3" id="KW-1185">Reference proteome</keyword>
<proteinExistence type="predicted"/>
<evidence type="ECO:0000256" key="1">
    <source>
        <dbReference type="SAM" id="MobiDB-lite"/>
    </source>
</evidence>
<reference evidence="2 3" key="1">
    <citation type="submission" date="2019-10" db="EMBL/GenBank/DDBJ databases">
        <authorList>
            <person name="Palmer J.M."/>
        </authorList>
    </citation>
    <scope>NUCLEOTIDE SEQUENCE [LARGE SCALE GENOMIC DNA]</scope>
    <source>
        <strain evidence="2 3">TWF718</strain>
    </source>
</reference>
<feature type="region of interest" description="Disordered" evidence="1">
    <location>
        <begin position="322"/>
        <end position="391"/>
    </location>
</feature>
<organism evidence="2 3">
    <name type="scientific">Orbilia javanica</name>
    <dbReference type="NCBI Taxonomy" id="47235"/>
    <lineage>
        <taxon>Eukaryota</taxon>
        <taxon>Fungi</taxon>
        <taxon>Dikarya</taxon>
        <taxon>Ascomycota</taxon>
        <taxon>Pezizomycotina</taxon>
        <taxon>Orbiliomycetes</taxon>
        <taxon>Orbiliales</taxon>
        <taxon>Orbiliaceae</taxon>
        <taxon>Orbilia</taxon>
    </lineage>
</organism>